<evidence type="ECO:0000256" key="1">
    <source>
        <dbReference type="SAM" id="SignalP"/>
    </source>
</evidence>
<evidence type="ECO:0000313" key="2">
    <source>
        <dbReference type="EMBL" id="GAA3663383.1"/>
    </source>
</evidence>
<proteinExistence type="predicted"/>
<feature type="chain" id="PRO_5045911023" evidence="1">
    <location>
        <begin position="29"/>
        <end position="142"/>
    </location>
</feature>
<protein>
    <submittedName>
        <fullName evidence="2">Uncharacterized protein</fullName>
    </submittedName>
</protein>
<reference evidence="3" key="1">
    <citation type="journal article" date="2019" name="Int. J. Syst. Evol. Microbiol.">
        <title>The Global Catalogue of Microorganisms (GCM) 10K type strain sequencing project: providing services to taxonomists for standard genome sequencing and annotation.</title>
        <authorList>
            <consortium name="The Broad Institute Genomics Platform"/>
            <consortium name="The Broad Institute Genome Sequencing Center for Infectious Disease"/>
            <person name="Wu L."/>
            <person name="Ma J."/>
        </authorList>
    </citation>
    <scope>NUCLEOTIDE SEQUENCE [LARGE SCALE GENOMIC DNA]</scope>
    <source>
        <strain evidence="3">JCM 16546</strain>
    </source>
</reference>
<dbReference type="Proteomes" id="UP001410795">
    <property type="component" value="Unassembled WGS sequence"/>
</dbReference>
<dbReference type="EMBL" id="BAAAYV010000012">
    <property type="protein sequence ID" value="GAA3663383.1"/>
    <property type="molecule type" value="Genomic_DNA"/>
</dbReference>
<sequence length="142" mass="14440">MKKLQVRTLLASAALAVAVIAAPQAASAAETSTPQAATAAACNGVNKQEWVLYPDPNTGADVQDIYIDSCKVDDLIAAYGNAKDAAGLAGALGAAWWPAGVASGVMFAWAWNNQSQLIGCGSADNGIRIRVATGIITGCYGQ</sequence>
<accession>A0ABP7BN79</accession>
<keyword evidence="1" id="KW-0732">Signal</keyword>
<feature type="signal peptide" evidence="1">
    <location>
        <begin position="1"/>
        <end position="28"/>
    </location>
</feature>
<comment type="caution">
    <text evidence="2">The sequence shown here is derived from an EMBL/GenBank/DDBJ whole genome shotgun (WGS) entry which is preliminary data.</text>
</comment>
<gene>
    <name evidence="2" type="ORF">GCM10022202_26440</name>
</gene>
<name>A0ABP7BN79_9MICO</name>
<organism evidence="2 3">
    <name type="scientific">Microbacterium marinilacus</name>
    <dbReference type="NCBI Taxonomy" id="415209"/>
    <lineage>
        <taxon>Bacteria</taxon>
        <taxon>Bacillati</taxon>
        <taxon>Actinomycetota</taxon>
        <taxon>Actinomycetes</taxon>
        <taxon>Micrococcales</taxon>
        <taxon>Microbacteriaceae</taxon>
        <taxon>Microbacterium</taxon>
    </lineage>
</organism>
<dbReference type="RefSeq" id="WP_221857379.1">
    <property type="nucleotide sequence ID" value="NZ_BAAAYV010000012.1"/>
</dbReference>
<keyword evidence="3" id="KW-1185">Reference proteome</keyword>
<evidence type="ECO:0000313" key="3">
    <source>
        <dbReference type="Proteomes" id="UP001410795"/>
    </source>
</evidence>